<dbReference type="SUPFAM" id="SSF53474">
    <property type="entry name" value="alpha/beta-Hydrolases"/>
    <property type="match status" value="1"/>
</dbReference>
<comment type="caution">
    <text evidence="3">The sequence shown here is derived from an EMBL/GenBank/DDBJ whole genome shotgun (WGS) entry which is preliminary data.</text>
</comment>
<reference evidence="3 4" key="1">
    <citation type="submission" date="2015-09" db="EMBL/GenBank/DDBJ databases">
        <title>Genome sequencing project for genomic taxonomy and phylogenomics of Bacillus-like bacteria.</title>
        <authorList>
            <person name="Liu B."/>
            <person name="Wang J."/>
            <person name="Zhu Y."/>
            <person name="Liu G."/>
            <person name="Chen Q."/>
            <person name="Chen Z."/>
            <person name="Lan J."/>
            <person name="Che J."/>
            <person name="Ge C."/>
            <person name="Shi H."/>
            <person name="Pan Z."/>
            <person name="Liu X."/>
        </authorList>
    </citation>
    <scope>NUCLEOTIDE SEQUENCE [LARGE SCALE GENOMIC DNA]</scope>
    <source>
        <strain evidence="3 4">LMG 18435</strain>
    </source>
</reference>
<dbReference type="Pfam" id="PF00326">
    <property type="entry name" value="Peptidase_S9"/>
    <property type="match status" value="1"/>
</dbReference>
<dbReference type="STRING" id="157838.AN964_16815"/>
<accession>A0A0Q3TLZ9</accession>
<proteinExistence type="predicted"/>
<evidence type="ECO:0000313" key="4">
    <source>
        <dbReference type="Proteomes" id="UP000051888"/>
    </source>
</evidence>
<keyword evidence="4" id="KW-1185">Reference proteome</keyword>
<dbReference type="InterPro" id="IPR050261">
    <property type="entry name" value="FrsA_esterase"/>
</dbReference>
<keyword evidence="1" id="KW-0378">Hydrolase</keyword>
<evidence type="ECO:0000313" key="3">
    <source>
        <dbReference type="EMBL" id="KQL55000.1"/>
    </source>
</evidence>
<dbReference type="GO" id="GO:0008236">
    <property type="term" value="F:serine-type peptidase activity"/>
    <property type="evidence" value="ECO:0007669"/>
    <property type="project" value="InterPro"/>
</dbReference>
<name>A0A0Q3TLZ9_9BACI</name>
<dbReference type="InterPro" id="IPR029058">
    <property type="entry name" value="AB_hydrolase_fold"/>
</dbReference>
<dbReference type="EMBL" id="LJJC01000004">
    <property type="protein sequence ID" value="KQL55000.1"/>
    <property type="molecule type" value="Genomic_DNA"/>
</dbReference>
<dbReference type="Gene3D" id="3.40.50.1820">
    <property type="entry name" value="alpha/beta hydrolase"/>
    <property type="match status" value="1"/>
</dbReference>
<dbReference type="GO" id="GO:0052689">
    <property type="term" value="F:carboxylic ester hydrolase activity"/>
    <property type="evidence" value="ECO:0007669"/>
    <property type="project" value="UniProtKB-ARBA"/>
</dbReference>
<gene>
    <name evidence="3" type="ORF">AN964_16815</name>
</gene>
<evidence type="ECO:0000259" key="2">
    <source>
        <dbReference type="Pfam" id="PF00326"/>
    </source>
</evidence>
<dbReference type="PATRIC" id="fig|157838.3.peg.3722"/>
<protein>
    <submittedName>
        <fullName evidence="3">Esterase</fullName>
    </submittedName>
</protein>
<dbReference type="Proteomes" id="UP000051888">
    <property type="component" value="Unassembled WGS sequence"/>
</dbReference>
<feature type="domain" description="Peptidase S9 prolyl oligopeptidase catalytic" evidence="2">
    <location>
        <begin position="96"/>
        <end position="254"/>
    </location>
</feature>
<dbReference type="PANTHER" id="PTHR22946:SF9">
    <property type="entry name" value="POLYKETIDE TRANSFERASE AF380"/>
    <property type="match status" value="1"/>
</dbReference>
<dbReference type="PANTHER" id="PTHR22946">
    <property type="entry name" value="DIENELACTONE HYDROLASE DOMAIN-CONTAINING PROTEIN-RELATED"/>
    <property type="match status" value="1"/>
</dbReference>
<dbReference type="GO" id="GO:0006508">
    <property type="term" value="P:proteolysis"/>
    <property type="evidence" value="ECO:0007669"/>
    <property type="project" value="InterPro"/>
</dbReference>
<dbReference type="RefSeq" id="WP_055740795.1">
    <property type="nucleotide sequence ID" value="NZ_JAAIWL010000035.1"/>
</dbReference>
<sequence>MIQIQKEMIEDIPVLHVGKDQVFKEKAPLVIFIHGFESAKEHNLHYAYLLAEKGFRVVLPEILFHGERQTESSQMEVLFKFWEIILKTIHEINVIKNYYVKSGNTDPDRIGLVGTSMGGIITSGALTKYDWIKAAVILMGSPNYEAFALEQIQKLKNNGIKIPLTDKELQDQISALEEYDLSKHLELIKMRPILFWHGVKDNMVPYQPTYDFYKRIQYLYAEAPERLEFITDKNSGHKVSRNGLLKTVDWFERWL</sequence>
<evidence type="ECO:0000256" key="1">
    <source>
        <dbReference type="ARBA" id="ARBA00022801"/>
    </source>
</evidence>
<dbReference type="AlphaFoldDB" id="A0A0Q3TLZ9"/>
<organism evidence="3 4">
    <name type="scientific">Heyndrickxia shackletonii</name>
    <dbReference type="NCBI Taxonomy" id="157838"/>
    <lineage>
        <taxon>Bacteria</taxon>
        <taxon>Bacillati</taxon>
        <taxon>Bacillota</taxon>
        <taxon>Bacilli</taxon>
        <taxon>Bacillales</taxon>
        <taxon>Bacillaceae</taxon>
        <taxon>Heyndrickxia</taxon>
    </lineage>
</organism>
<dbReference type="InterPro" id="IPR001375">
    <property type="entry name" value="Peptidase_S9_cat"/>
</dbReference>
<dbReference type="OrthoDB" id="31158at2"/>